<accession>A0A5R9EX16</accession>
<comment type="caution">
    <text evidence="1">The sequence shown here is derived from an EMBL/GenBank/DDBJ whole genome shotgun (WGS) entry which is preliminary data.</text>
</comment>
<dbReference type="Proteomes" id="UP000308230">
    <property type="component" value="Unassembled WGS sequence"/>
</dbReference>
<evidence type="ECO:0000313" key="2">
    <source>
        <dbReference type="Proteomes" id="UP000308230"/>
    </source>
</evidence>
<name>A0A5R9EX16_9BACL</name>
<protein>
    <submittedName>
        <fullName evidence="1">Uncharacterized protein</fullName>
    </submittedName>
</protein>
<dbReference type="AlphaFoldDB" id="A0A5R9EX16"/>
<dbReference type="RefSeq" id="WP_171016949.1">
    <property type="nucleotide sequence ID" value="NZ_SWLG01000022.1"/>
</dbReference>
<proteinExistence type="predicted"/>
<keyword evidence="2" id="KW-1185">Reference proteome</keyword>
<reference evidence="1 2" key="1">
    <citation type="submission" date="2019-04" db="EMBL/GenBank/DDBJ databases">
        <title>Bacillus caeni sp. nov., a bacterium isolated from mangrove sediment.</title>
        <authorList>
            <person name="Huang H."/>
            <person name="Mo K."/>
            <person name="Hu Y."/>
        </authorList>
    </citation>
    <scope>NUCLEOTIDE SEQUENCE [LARGE SCALE GENOMIC DNA]</scope>
    <source>
        <strain evidence="1 2">HB172195</strain>
    </source>
</reference>
<organism evidence="1 2">
    <name type="scientific">Exobacillus caeni</name>
    <dbReference type="NCBI Taxonomy" id="2574798"/>
    <lineage>
        <taxon>Bacteria</taxon>
        <taxon>Bacillati</taxon>
        <taxon>Bacillota</taxon>
        <taxon>Bacilli</taxon>
        <taxon>Bacillales</taxon>
        <taxon>Guptibacillaceae</taxon>
        <taxon>Exobacillus</taxon>
    </lineage>
</organism>
<dbReference type="EMBL" id="SWLG01000022">
    <property type="protein sequence ID" value="TLS35401.1"/>
    <property type="molecule type" value="Genomic_DNA"/>
</dbReference>
<gene>
    <name evidence="1" type="ORF">FCL54_20610</name>
</gene>
<sequence length="127" mass="14955">MKILTERNLKIFKEVPLFSSSIDMITINNNEEVSAIEFKLRNWKKAIDQVKKHSIAVDYMSICILKPKNRITREKIEDVCKQENTGLLYFNLDEKGNPELFEAVKPIKSDFYWDVQRESLLNMLLES</sequence>
<evidence type="ECO:0000313" key="1">
    <source>
        <dbReference type="EMBL" id="TLS35401.1"/>
    </source>
</evidence>